<sequence length="90" mass="10610">MHAGFQNPFIRIHLLYHANQQGITAQRMQSELGRHGYQVDEQIVQQHLQHLQQEHFLSAQGQDYQITPEGKQELNEVQQKLQPLYHEVVQ</sequence>
<organism evidence="2 3">
    <name type="scientific">Desmospora activa DSM 45169</name>
    <dbReference type="NCBI Taxonomy" id="1121389"/>
    <lineage>
        <taxon>Bacteria</taxon>
        <taxon>Bacillati</taxon>
        <taxon>Bacillota</taxon>
        <taxon>Bacilli</taxon>
        <taxon>Bacillales</taxon>
        <taxon>Thermoactinomycetaceae</taxon>
        <taxon>Desmospora</taxon>
    </lineage>
</organism>
<dbReference type="InterPro" id="IPR036388">
    <property type="entry name" value="WH-like_DNA-bd_sf"/>
</dbReference>
<feature type="domain" description="Ribonuclease R winged-helix" evidence="1">
    <location>
        <begin position="19"/>
        <end position="74"/>
    </location>
</feature>
<keyword evidence="3" id="KW-1185">Reference proteome</keyword>
<dbReference type="OrthoDB" id="2679037at2"/>
<evidence type="ECO:0000313" key="2">
    <source>
        <dbReference type="EMBL" id="PTM59568.1"/>
    </source>
</evidence>
<dbReference type="RefSeq" id="WP_107726661.1">
    <property type="nucleotide sequence ID" value="NZ_PZZP01000001.1"/>
</dbReference>
<proteinExistence type="predicted"/>
<dbReference type="Proteomes" id="UP000241639">
    <property type="component" value="Unassembled WGS sequence"/>
</dbReference>
<dbReference type="InterPro" id="IPR036390">
    <property type="entry name" value="WH_DNA-bd_sf"/>
</dbReference>
<evidence type="ECO:0000259" key="1">
    <source>
        <dbReference type="Pfam" id="PF08461"/>
    </source>
</evidence>
<dbReference type="Gene3D" id="1.10.10.10">
    <property type="entry name" value="Winged helix-like DNA-binding domain superfamily/Winged helix DNA-binding domain"/>
    <property type="match status" value="1"/>
</dbReference>
<evidence type="ECO:0000313" key="3">
    <source>
        <dbReference type="Proteomes" id="UP000241639"/>
    </source>
</evidence>
<dbReference type="EMBL" id="PZZP01000001">
    <property type="protein sequence ID" value="PTM59568.1"/>
    <property type="molecule type" value="Genomic_DNA"/>
</dbReference>
<dbReference type="SUPFAM" id="SSF46785">
    <property type="entry name" value="Winged helix' DNA-binding domain"/>
    <property type="match status" value="1"/>
</dbReference>
<gene>
    <name evidence="2" type="ORF">C8J48_2193</name>
</gene>
<accession>A0A2T4ZCE5</accession>
<comment type="caution">
    <text evidence="2">The sequence shown here is derived from an EMBL/GenBank/DDBJ whole genome shotgun (WGS) entry which is preliminary data.</text>
</comment>
<name>A0A2T4ZCE5_9BACL</name>
<reference evidence="2 3" key="1">
    <citation type="submission" date="2018-04" db="EMBL/GenBank/DDBJ databases">
        <title>Genomic Encyclopedia of Archaeal and Bacterial Type Strains, Phase II (KMG-II): from individual species to whole genera.</title>
        <authorList>
            <person name="Goeker M."/>
        </authorList>
    </citation>
    <scope>NUCLEOTIDE SEQUENCE [LARGE SCALE GENOMIC DNA]</scope>
    <source>
        <strain evidence="2 3">DSM 45169</strain>
    </source>
</reference>
<protein>
    <submittedName>
        <fullName evidence="2">PadR family transcriptional regulator</fullName>
    </submittedName>
</protein>
<dbReference type="AlphaFoldDB" id="A0A2T4ZCE5"/>
<dbReference type="Pfam" id="PF08461">
    <property type="entry name" value="WHD_RNase_R"/>
    <property type="match status" value="1"/>
</dbReference>
<dbReference type="InterPro" id="IPR013668">
    <property type="entry name" value="RNase_R_HTH_12"/>
</dbReference>